<dbReference type="EMBL" id="GBRH01160094">
    <property type="protein sequence ID" value="JAE37802.1"/>
    <property type="molecule type" value="Transcribed_RNA"/>
</dbReference>
<name>A0A0A9HM34_ARUDO</name>
<reference evidence="1" key="1">
    <citation type="submission" date="2014-09" db="EMBL/GenBank/DDBJ databases">
        <authorList>
            <person name="Magalhaes I.L.F."/>
            <person name="Oliveira U."/>
            <person name="Santos F.R."/>
            <person name="Vidigal T.H.D.A."/>
            <person name="Brescovit A.D."/>
            <person name="Santos A.J."/>
        </authorList>
    </citation>
    <scope>NUCLEOTIDE SEQUENCE</scope>
    <source>
        <tissue evidence="1">Shoot tissue taken approximately 20 cm above the soil surface</tissue>
    </source>
</reference>
<reference evidence="1" key="2">
    <citation type="journal article" date="2015" name="Data Brief">
        <title>Shoot transcriptome of the giant reed, Arundo donax.</title>
        <authorList>
            <person name="Barrero R.A."/>
            <person name="Guerrero F.D."/>
            <person name="Moolhuijzen P."/>
            <person name="Goolsby J.A."/>
            <person name="Tidwell J."/>
            <person name="Bellgard S.E."/>
            <person name="Bellgard M.I."/>
        </authorList>
    </citation>
    <scope>NUCLEOTIDE SEQUENCE</scope>
    <source>
        <tissue evidence="1">Shoot tissue taken approximately 20 cm above the soil surface</tissue>
    </source>
</reference>
<dbReference type="AlphaFoldDB" id="A0A0A9HM34"/>
<protein>
    <submittedName>
        <fullName evidence="1">Uncharacterized protein</fullName>
    </submittedName>
</protein>
<evidence type="ECO:0000313" key="1">
    <source>
        <dbReference type="EMBL" id="JAE37802.1"/>
    </source>
</evidence>
<sequence length="44" mass="4873">MSELIAVLSIHLLKFFCAEVVLVYYSLFASEEVQSSTLCISCGQ</sequence>
<proteinExistence type="predicted"/>
<accession>A0A0A9HM34</accession>
<organism evidence="1">
    <name type="scientific">Arundo donax</name>
    <name type="common">Giant reed</name>
    <name type="synonym">Donax arundinaceus</name>
    <dbReference type="NCBI Taxonomy" id="35708"/>
    <lineage>
        <taxon>Eukaryota</taxon>
        <taxon>Viridiplantae</taxon>
        <taxon>Streptophyta</taxon>
        <taxon>Embryophyta</taxon>
        <taxon>Tracheophyta</taxon>
        <taxon>Spermatophyta</taxon>
        <taxon>Magnoliopsida</taxon>
        <taxon>Liliopsida</taxon>
        <taxon>Poales</taxon>
        <taxon>Poaceae</taxon>
        <taxon>PACMAD clade</taxon>
        <taxon>Arundinoideae</taxon>
        <taxon>Arundineae</taxon>
        <taxon>Arundo</taxon>
    </lineage>
</organism>